<dbReference type="GO" id="GO:0000139">
    <property type="term" value="C:Golgi membrane"/>
    <property type="evidence" value="ECO:0007669"/>
    <property type="project" value="UniProtKB-SubCell"/>
</dbReference>
<protein>
    <recommendedName>
        <fullName evidence="5">guanosine-diphosphatase</fullName>
        <ecNumber evidence="5">3.6.1.42</ecNumber>
    </recommendedName>
</protein>
<dbReference type="Gene3D" id="3.30.420.40">
    <property type="match status" value="1"/>
</dbReference>
<evidence type="ECO:0000256" key="2">
    <source>
        <dbReference type="ARBA" id="ARBA00009283"/>
    </source>
</evidence>
<evidence type="ECO:0000256" key="7">
    <source>
        <dbReference type="PIRSR" id="PIRSR600407-2"/>
    </source>
</evidence>
<proteinExistence type="inferred from homology"/>
<accession>A0A8H6W1J5</accession>
<dbReference type="CDD" id="cd24040">
    <property type="entry name" value="ASKHA_NBD_GDA1"/>
    <property type="match status" value="1"/>
</dbReference>
<comment type="function">
    <text evidence="4">After transfer of sugars to endogenous macromolecular acceptors, the enzyme converts nucleoside diphosphates to nucleoside monophosphates which in turn exit the Golgi lumen in a coupled antiporter reaction, allowing entry of additional nucleotide sugar from the cytosol.</text>
</comment>
<evidence type="ECO:0000256" key="1">
    <source>
        <dbReference type="ARBA" id="ARBA00004323"/>
    </source>
</evidence>
<comment type="subcellular location">
    <subcellularLocation>
        <location evidence="1">Golgi apparatus membrane</location>
        <topology evidence="1">Single-pass type II membrane protein</topology>
    </subcellularLocation>
</comment>
<dbReference type="EMBL" id="JACAZE010000014">
    <property type="protein sequence ID" value="KAF7299581.1"/>
    <property type="molecule type" value="Genomic_DNA"/>
</dbReference>
<feature type="compositionally biased region" description="Low complexity" evidence="8">
    <location>
        <begin position="113"/>
        <end position="131"/>
    </location>
</feature>
<feature type="region of interest" description="Disordered" evidence="8">
    <location>
        <begin position="107"/>
        <end position="151"/>
    </location>
</feature>
<evidence type="ECO:0000313" key="10">
    <source>
        <dbReference type="Proteomes" id="UP000613580"/>
    </source>
</evidence>
<evidence type="ECO:0000256" key="3">
    <source>
        <dbReference type="ARBA" id="ARBA00022801"/>
    </source>
</evidence>
<gene>
    <name evidence="9" type="ORF">HMN09_00963400</name>
</gene>
<dbReference type="GO" id="GO:0004382">
    <property type="term" value="F:GDP phosphatase activity"/>
    <property type="evidence" value="ECO:0007669"/>
    <property type="project" value="UniProtKB-EC"/>
</dbReference>
<evidence type="ECO:0000256" key="6">
    <source>
        <dbReference type="PIRSR" id="PIRSR600407-1"/>
    </source>
</evidence>
<comment type="similarity">
    <text evidence="2">Belongs to the GDA1/CD39 NTPase family.</text>
</comment>
<feature type="region of interest" description="Disordered" evidence="8">
    <location>
        <begin position="205"/>
        <end position="226"/>
    </location>
</feature>
<evidence type="ECO:0000256" key="8">
    <source>
        <dbReference type="SAM" id="MobiDB-lite"/>
    </source>
</evidence>
<dbReference type="Pfam" id="PF01150">
    <property type="entry name" value="GDA1_CD39"/>
    <property type="match status" value="1"/>
</dbReference>
<keyword evidence="10" id="KW-1185">Reference proteome</keyword>
<reference evidence="9" key="1">
    <citation type="submission" date="2020-05" db="EMBL/GenBank/DDBJ databases">
        <title>Mycena genomes resolve the evolution of fungal bioluminescence.</title>
        <authorList>
            <person name="Tsai I.J."/>
        </authorList>
    </citation>
    <scope>NUCLEOTIDE SEQUENCE</scope>
    <source>
        <strain evidence="9">110903Hualien_Pintung</strain>
    </source>
</reference>
<dbReference type="GO" id="GO:0006487">
    <property type="term" value="P:protein N-linked glycosylation"/>
    <property type="evidence" value="ECO:0007669"/>
    <property type="project" value="TreeGrafter"/>
</dbReference>
<evidence type="ECO:0000256" key="5">
    <source>
        <dbReference type="ARBA" id="ARBA00038903"/>
    </source>
</evidence>
<organism evidence="9 10">
    <name type="scientific">Mycena chlorophos</name>
    <name type="common">Agaric fungus</name>
    <name type="synonym">Agaricus chlorophos</name>
    <dbReference type="NCBI Taxonomy" id="658473"/>
    <lineage>
        <taxon>Eukaryota</taxon>
        <taxon>Fungi</taxon>
        <taxon>Dikarya</taxon>
        <taxon>Basidiomycota</taxon>
        <taxon>Agaricomycotina</taxon>
        <taxon>Agaricomycetes</taxon>
        <taxon>Agaricomycetidae</taxon>
        <taxon>Agaricales</taxon>
        <taxon>Marasmiineae</taxon>
        <taxon>Mycenaceae</taxon>
        <taxon>Mycena</taxon>
    </lineage>
</organism>
<comment type="caution">
    <text evidence="9">The sequence shown here is derived from an EMBL/GenBank/DDBJ whole genome shotgun (WGS) entry which is preliminary data.</text>
</comment>
<keyword evidence="7" id="KW-0547">Nucleotide-binding</keyword>
<dbReference type="InterPro" id="IPR000407">
    <property type="entry name" value="GDA1_CD39_NTPase"/>
</dbReference>
<dbReference type="GO" id="GO:0017111">
    <property type="term" value="F:ribonucleoside triphosphate phosphatase activity"/>
    <property type="evidence" value="ECO:0007669"/>
    <property type="project" value="TreeGrafter"/>
</dbReference>
<dbReference type="GO" id="GO:0009134">
    <property type="term" value="P:nucleoside diphosphate catabolic process"/>
    <property type="evidence" value="ECO:0007669"/>
    <property type="project" value="TreeGrafter"/>
</dbReference>
<feature type="binding site" evidence="7">
    <location>
        <begin position="417"/>
        <end position="421"/>
    </location>
    <ligand>
        <name>ATP</name>
        <dbReference type="ChEBI" id="CHEBI:30616"/>
    </ligand>
</feature>
<dbReference type="PANTHER" id="PTHR11782">
    <property type="entry name" value="ADENOSINE/GUANOSINE DIPHOSPHATASE"/>
    <property type="match status" value="1"/>
</dbReference>
<dbReference type="Gene3D" id="3.30.420.150">
    <property type="entry name" value="Exopolyphosphatase. Domain 2"/>
    <property type="match status" value="1"/>
</dbReference>
<evidence type="ECO:0000256" key="4">
    <source>
        <dbReference type="ARBA" id="ARBA00037742"/>
    </source>
</evidence>
<dbReference type="AlphaFoldDB" id="A0A8H6W1J5"/>
<evidence type="ECO:0000313" key="9">
    <source>
        <dbReference type="EMBL" id="KAF7299581.1"/>
    </source>
</evidence>
<keyword evidence="3" id="KW-0378">Hydrolase</keyword>
<dbReference type="Proteomes" id="UP000613580">
    <property type="component" value="Unassembled WGS sequence"/>
</dbReference>
<dbReference type="GO" id="GO:0045134">
    <property type="term" value="F:UDP phosphatase activity"/>
    <property type="evidence" value="ECO:0007669"/>
    <property type="project" value="TreeGrafter"/>
</dbReference>
<dbReference type="EC" id="3.6.1.42" evidence="5"/>
<feature type="active site" description="Proton acceptor" evidence="6">
    <location>
        <position position="384"/>
    </location>
</feature>
<dbReference type="OrthoDB" id="6372431at2759"/>
<sequence length="682" mass="73677">MSAADAGVLRREMASFFAGCGVPLSELRTAWRMYPNLLTRTASLPDPKSRDYIIQVAAAMRDVGHIAANECHIHPRDAEEIITGVLNLPKLPDTFWVAAMESPASSVPPLPSPAHSSSVAATLSPASATAPRTRISMAPSSPTYDRLEAGRPPQKQSVRFGWRKFAIGASLLLVLVWLFVPKEKRHLPSWSSSSTKVYEDDVVQPTTSVRPPTQPAKAPPANHVDDGVRHPTSFDADADPTTTTYCKKPHSSAEHLVQFGLMLDAGSTGSRIHIYKFNNCGPQPAYEYEVFKMTEPGNGLSSFAGRPKAAAASLDILMKEAMRVVPPSLRKCTPVAVRATAGLRLLPGSQSADILEAVTNHLRDNYPFALPTTEAVTIMDGADEAVFAWVTANYLLGSMDANATPKTPTYAVLDLGGASTQIVFAPTGDAPLLEGEHKYELEFAGKTRTLYQHSYLGYGLMRARASIHRVVDFMGSLHSSPTTSVVSNPCLSRDTRRTVELPAENGSTKKVTMDGGDVGGFEACSKIVDLVLAKDAVCAVRPCAFGGVYQPALSEAFPASSGSVLLLSYFYDRVAPLVPAPADGTQLTATVDTIADLARSVCRGREEWLTRWGAQTTLMAELEERPEWCLDLTFMHRLLRQGYEFDGSREVMFGKKIAGTELGWCLGAGFKLVGGVDVQCRV</sequence>
<name>A0A8H6W1J5_MYCCL</name>
<keyword evidence="7" id="KW-0067">ATP-binding</keyword>
<dbReference type="PANTHER" id="PTHR11782:SF83">
    <property type="entry name" value="GUANOSINE-DIPHOSPHATASE"/>
    <property type="match status" value="1"/>
</dbReference>
<dbReference type="GO" id="GO:0005524">
    <property type="term" value="F:ATP binding"/>
    <property type="evidence" value="ECO:0007669"/>
    <property type="project" value="UniProtKB-KW"/>
</dbReference>